<evidence type="ECO:0000256" key="13">
    <source>
        <dbReference type="ARBA" id="ARBA00022840"/>
    </source>
</evidence>
<keyword evidence="19" id="KW-0325">Glycoprotein</keyword>
<keyword evidence="18" id="KW-0675">Receptor</keyword>
<dbReference type="Proteomes" id="UP001177003">
    <property type="component" value="Chromosome 5"/>
</dbReference>
<evidence type="ECO:0000256" key="10">
    <source>
        <dbReference type="ARBA" id="ARBA00022737"/>
    </source>
</evidence>
<dbReference type="Gene3D" id="3.80.10.10">
    <property type="entry name" value="Ribonuclease Inhibitor"/>
    <property type="match status" value="7"/>
</dbReference>
<evidence type="ECO:0000313" key="24">
    <source>
        <dbReference type="EMBL" id="CAI9283463.1"/>
    </source>
</evidence>
<evidence type="ECO:0000256" key="2">
    <source>
        <dbReference type="ARBA" id="ARBA00008684"/>
    </source>
</evidence>
<evidence type="ECO:0000256" key="5">
    <source>
        <dbReference type="ARBA" id="ARBA00022553"/>
    </source>
</evidence>
<dbReference type="Gene3D" id="1.10.510.10">
    <property type="entry name" value="Transferase(Phosphotransferase) domain 1"/>
    <property type="match status" value="1"/>
</dbReference>
<keyword evidence="14" id="KW-0832">Ubl conjugation</keyword>
<dbReference type="FunFam" id="1.10.510.10:FF:000276">
    <property type="entry name" value="LRR receptor-like serine/threonine-protein kinase RCH1"/>
    <property type="match status" value="1"/>
</dbReference>
<protein>
    <recommendedName>
        <fullName evidence="23">Protein kinase domain-containing protein</fullName>
    </recommendedName>
</protein>
<dbReference type="InterPro" id="IPR017441">
    <property type="entry name" value="Protein_kinase_ATP_BS"/>
</dbReference>
<dbReference type="InterPro" id="IPR008271">
    <property type="entry name" value="Ser/Thr_kinase_AS"/>
</dbReference>
<keyword evidence="9 22" id="KW-0732">Signal</keyword>
<feature type="binding site" evidence="20">
    <location>
        <position position="788"/>
    </location>
    <ligand>
        <name>ATP</name>
        <dbReference type="ChEBI" id="CHEBI:30616"/>
    </ligand>
</feature>
<keyword evidence="17" id="KW-1015">Disulfide bond</keyword>
<evidence type="ECO:0000256" key="15">
    <source>
        <dbReference type="ARBA" id="ARBA00022989"/>
    </source>
</evidence>
<evidence type="ECO:0000256" key="18">
    <source>
        <dbReference type="ARBA" id="ARBA00023170"/>
    </source>
</evidence>
<keyword evidence="13 20" id="KW-0067">ATP-binding</keyword>
<dbReference type="Pfam" id="PF08263">
    <property type="entry name" value="LRRNT_2"/>
    <property type="match status" value="1"/>
</dbReference>
<dbReference type="PROSITE" id="PS00107">
    <property type="entry name" value="PROTEIN_KINASE_ATP"/>
    <property type="match status" value="1"/>
</dbReference>
<dbReference type="SMART" id="SM00369">
    <property type="entry name" value="LRR_TYP"/>
    <property type="match status" value="8"/>
</dbReference>
<dbReference type="Pfam" id="PF13855">
    <property type="entry name" value="LRR_8"/>
    <property type="match status" value="3"/>
</dbReference>
<dbReference type="InterPro" id="IPR001611">
    <property type="entry name" value="Leu-rich_rpt"/>
</dbReference>
<dbReference type="PANTHER" id="PTHR48053">
    <property type="entry name" value="LEUCINE RICH REPEAT FAMILY PROTEIN, EXPRESSED"/>
    <property type="match status" value="1"/>
</dbReference>
<dbReference type="EMBL" id="OX465081">
    <property type="protein sequence ID" value="CAI9283463.1"/>
    <property type="molecule type" value="Genomic_DNA"/>
</dbReference>
<dbReference type="SUPFAM" id="SSF52047">
    <property type="entry name" value="RNI-like"/>
    <property type="match status" value="1"/>
</dbReference>
<dbReference type="GO" id="GO:0005524">
    <property type="term" value="F:ATP binding"/>
    <property type="evidence" value="ECO:0007669"/>
    <property type="project" value="UniProtKB-UniRule"/>
</dbReference>
<keyword evidence="10" id="KW-0677">Repeat</keyword>
<evidence type="ECO:0000256" key="1">
    <source>
        <dbReference type="ARBA" id="ARBA00004251"/>
    </source>
</evidence>
<dbReference type="PRINTS" id="PR00019">
    <property type="entry name" value="LEURICHRPT"/>
</dbReference>
<keyword evidence="16 21" id="KW-0472">Membrane</keyword>
<evidence type="ECO:0000256" key="22">
    <source>
        <dbReference type="SAM" id="SignalP"/>
    </source>
</evidence>
<dbReference type="GO" id="GO:0006952">
    <property type="term" value="P:defense response"/>
    <property type="evidence" value="ECO:0007669"/>
    <property type="project" value="UniProtKB-ARBA"/>
</dbReference>
<evidence type="ECO:0000313" key="25">
    <source>
        <dbReference type="Proteomes" id="UP001177003"/>
    </source>
</evidence>
<sequence>MPAPLRNPKLSSSLIFCFFFFPFIGHSIDIQGQALLTWKNTLNSSTDVLKSWNPSDPTPCNNWLGIQCNSDAHVVAIKLNSLDIQGPLPSNLQPLNFLNSLILSSTNLTGSIPKEFGDYLQLTLIDISDNLITGSIPPEICMLNKLRTLSLNTNLLEGGIPLDIGNLSSLENLMIFDNQLSGEIPKSIGKLERLQVIRAGGNKNLKGELPAEIGNCSNLVMLGLAETSISGSLPASIGKLKRVQTIAIYTSLLSGPIPDEIGNCTELRNLYLYQNSITGSIPRLIGELRKLESVLLWQNSLVGTIPEEIGRCSQLLTIDLSENSLTGNIPTSFGGLSKLQELQLSVNQLSGMIPLEITNCAALTHLEVDNNQLTGEIPISIGKLQSMTLFFAWQNNLTGSIPESLSRCENLQALDLSYNQLFGTIPNQIFSLKNLTKLLLLSNDLSGFIPSDIGSCTNLYRFRVNDNRLSGIVPSEIGNLKNLNFLDMSNNKFVGGIPPSISGCGNLEFLDLHSNGLNGVFPDTLPKSLQFVDMSDNRLTGSLSPGVGLLTELTKFNLGKNQLSGEIPAEIRSCSKLQLLDLGNNGFSGEIPKQLGQIPSLEISLNLSCNQFTGEIPSEFMGLTKLASLDLSHNSINGKLDVLTNLQNLVSLNVSYNDFSGELPNTPFFRNLPPGDLAGNKALYISGAVVTPADKTGHARSSTKLAMSILISISAVLVLLGIYTLVRTRLANKEVIRETWEMTFYQKMEVYVDDIVHDLTSANVIGTGSSGVVYKVTTSNGETLAVKKMWSTQESGAFTSEIETLGSIRHKNIVRLLGWGSNQTIKLLFYDYYPNGSLSSLLHGADIGKQSGAEWETRYEVVLGVAHALAYLHHDCVPAILHGDVKAMNVLLGPNLQPYLGDFGLARLVTKDQNQRPQLAGSYGYMAPEHGSAQRITEKSDVYSFGVVVLEVLTGRHPLDPSLPGGTHLVQWVRDHLHGKKDPVEILDPKLRGRADPQMHEMLQTLAVSFLCVSSRPNDRPIMNDVVAMLKEIHHEESLTTPSDTQELKGKLLVNPASPAPTRSMVLQASSNCSYAFSDDSMVAGLY</sequence>
<dbReference type="Pfam" id="PF00560">
    <property type="entry name" value="LRR_1"/>
    <property type="match status" value="6"/>
</dbReference>
<dbReference type="GO" id="GO:2000280">
    <property type="term" value="P:regulation of root development"/>
    <property type="evidence" value="ECO:0007669"/>
    <property type="project" value="UniProtKB-ARBA"/>
</dbReference>
<dbReference type="Gene3D" id="3.30.200.20">
    <property type="entry name" value="Phosphorylase Kinase, domain 1"/>
    <property type="match status" value="1"/>
</dbReference>
<dbReference type="GO" id="GO:0051707">
    <property type="term" value="P:response to other organism"/>
    <property type="evidence" value="ECO:0007669"/>
    <property type="project" value="UniProtKB-ARBA"/>
</dbReference>
<dbReference type="GO" id="GO:0004674">
    <property type="term" value="F:protein serine/threonine kinase activity"/>
    <property type="evidence" value="ECO:0007669"/>
    <property type="project" value="UniProtKB-KW"/>
</dbReference>
<dbReference type="InterPro" id="IPR003591">
    <property type="entry name" value="Leu-rich_rpt_typical-subtyp"/>
</dbReference>
<evidence type="ECO:0000256" key="3">
    <source>
        <dbReference type="ARBA" id="ARBA00022475"/>
    </source>
</evidence>
<dbReference type="FunFam" id="3.80.10.10:FF:000775">
    <property type="entry name" value="Predicted protein"/>
    <property type="match status" value="1"/>
</dbReference>
<dbReference type="InterPro" id="IPR051716">
    <property type="entry name" value="Plant_RL_S/T_kinase"/>
</dbReference>
<dbReference type="Pfam" id="PF00069">
    <property type="entry name" value="Pkinase"/>
    <property type="match status" value="1"/>
</dbReference>
<feature type="chain" id="PRO_5041297699" description="Protein kinase domain-containing protein" evidence="22">
    <location>
        <begin position="28"/>
        <end position="1087"/>
    </location>
</feature>
<dbReference type="FunFam" id="3.30.200.20:FF:000642">
    <property type="entry name" value="Putative LRR receptor-like serine/threonine-protein kinase"/>
    <property type="match status" value="1"/>
</dbReference>
<evidence type="ECO:0000259" key="23">
    <source>
        <dbReference type="PROSITE" id="PS50011"/>
    </source>
</evidence>
<evidence type="ECO:0000256" key="21">
    <source>
        <dbReference type="SAM" id="Phobius"/>
    </source>
</evidence>
<dbReference type="GO" id="GO:0005886">
    <property type="term" value="C:plasma membrane"/>
    <property type="evidence" value="ECO:0007669"/>
    <property type="project" value="UniProtKB-SubCell"/>
</dbReference>
<accession>A0AA35Z033</accession>
<dbReference type="SUPFAM" id="SSF56112">
    <property type="entry name" value="Protein kinase-like (PK-like)"/>
    <property type="match status" value="1"/>
</dbReference>
<dbReference type="InterPro" id="IPR000719">
    <property type="entry name" value="Prot_kinase_dom"/>
</dbReference>
<keyword evidence="5" id="KW-0597">Phosphoprotein</keyword>
<dbReference type="FunFam" id="3.80.10.10:FF:001194">
    <property type="entry name" value="Leucine-rich receptor-like protein kinase family protein"/>
    <property type="match status" value="1"/>
</dbReference>
<keyword evidence="8 21" id="KW-0812">Transmembrane</keyword>
<feature type="domain" description="Protein kinase" evidence="23">
    <location>
        <begin position="759"/>
        <end position="1038"/>
    </location>
</feature>
<evidence type="ECO:0000256" key="4">
    <source>
        <dbReference type="ARBA" id="ARBA00022527"/>
    </source>
</evidence>
<dbReference type="GO" id="GO:0001653">
    <property type="term" value="F:peptide receptor activity"/>
    <property type="evidence" value="ECO:0007669"/>
    <property type="project" value="UniProtKB-ARBA"/>
</dbReference>
<evidence type="ECO:0000256" key="19">
    <source>
        <dbReference type="ARBA" id="ARBA00023180"/>
    </source>
</evidence>
<dbReference type="GO" id="GO:0010082">
    <property type="term" value="P:regulation of root meristem growth"/>
    <property type="evidence" value="ECO:0007669"/>
    <property type="project" value="UniProtKB-ARBA"/>
</dbReference>
<dbReference type="InterPro" id="IPR013210">
    <property type="entry name" value="LRR_N_plant-typ"/>
</dbReference>
<keyword evidence="6" id="KW-0433">Leucine-rich repeat</keyword>
<keyword evidence="4" id="KW-0723">Serine/threonine-protein kinase</keyword>
<feature type="signal peptide" evidence="22">
    <location>
        <begin position="1"/>
        <end position="27"/>
    </location>
</feature>
<comment type="subcellular location">
    <subcellularLocation>
        <location evidence="1">Cell membrane</location>
        <topology evidence="1">Single-pass type I membrane protein</topology>
    </subcellularLocation>
</comment>
<dbReference type="InterPro" id="IPR011009">
    <property type="entry name" value="Kinase-like_dom_sf"/>
</dbReference>
<dbReference type="PANTHER" id="PTHR48053:SF165">
    <property type="entry name" value="RECEPTOR-LIKE PROTEIN KINASE 2 ISOFORM X2"/>
    <property type="match status" value="1"/>
</dbReference>
<dbReference type="SMART" id="SM00220">
    <property type="entry name" value="S_TKc"/>
    <property type="match status" value="1"/>
</dbReference>
<evidence type="ECO:0000256" key="8">
    <source>
        <dbReference type="ARBA" id="ARBA00022692"/>
    </source>
</evidence>
<dbReference type="PROSITE" id="PS50011">
    <property type="entry name" value="PROTEIN_KINASE_DOM"/>
    <property type="match status" value="1"/>
</dbReference>
<reference evidence="24" key="1">
    <citation type="submission" date="2023-04" db="EMBL/GenBank/DDBJ databases">
        <authorList>
            <person name="Vijverberg K."/>
            <person name="Xiong W."/>
            <person name="Schranz E."/>
        </authorList>
    </citation>
    <scope>NUCLEOTIDE SEQUENCE</scope>
</reference>
<evidence type="ECO:0000256" key="20">
    <source>
        <dbReference type="PROSITE-ProRule" id="PRU10141"/>
    </source>
</evidence>
<keyword evidence="11 20" id="KW-0547">Nucleotide-binding</keyword>
<feature type="transmembrane region" description="Helical" evidence="21">
    <location>
        <begin position="705"/>
        <end position="726"/>
    </location>
</feature>
<dbReference type="SUPFAM" id="SSF52058">
    <property type="entry name" value="L domain-like"/>
    <property type="match status" value="1"/>
</dbReference>
<evidence type="ECO:0000256" key="11">
    <source>
        <dbReference type="ARBA" id="ARBA00022741"/>
    </source>
</evidence>
<evidence type="ECO:0000256" key="16">
    <source>
        <dbReference type="ARBA" id="ARBA00023136"/>
    </source>
</evidence>
<evidence type="ECO:0000256" key="9">
    <source>
        <dbReference type="ARBA" id="ARBA00022729"/>
    </source>
</evidence>
<evidence type="ECO:0000256" key="6">
    <source>
        <dbReference type="ARBA" id="ARBA00022614"/>
    </source>
</evidence>
<keyword evidence="25" id="KW-1185">Reference proteome</keyword>
<dbReference type="PROSITE" id="PS51450">
    <property type="entry name" value="LRR"/>
    <property type="match status" value="1"/>
</dbReference>
<evidence type="ECO:0000256" key="12">
    <source>
        <dbReference type="ARBA" id="ARBA00022777"/>
    </source>
</evidence>
<keyword evidence="7" id="KW-0808">Transferase</keyword>
<dbReference type="InterPro" id="IPR032675">
    <property type="entry name" value="LRR_dom_sf"/>
</dbReference>
<name>A0AA35Z033_LACSI</name>
<organism evidence="24 25">
    <name type="scientific">Lactuca saligna</name>
    <name type="common">Willowleaf lettuce</name>
    <dbReference type="NCBI Taxonomy" id="75948"/>
    <lineage>
        <taxon>Eukaryota</taxon>
        <taxon>Viridiplantae</taxon>
        <taxon>Streptophyta</taxon>
        <taxon>Embryophyta</taxon>
        <taxon>Tracheophyta</taxon>
        <taxon>Spermatophyta</taxon>
        <taxon>Magnoliopsida</taxon>
        <taxon>eudicotyledons</taxon>
        <taxon>Gunneridae</taxon>
        <taxon>Pentapetalae</taxon>
        <taxon>asterids</taxon>
        <taxon>campanulids</taxon>
        <taxon>Asterales</taxon>
        <taxon>Asteraceae</taxon>
        <taxon>Cichorioideae</taxon>
        <taxon>Cichorieae</taxon>
        <taxon>Lactucinae</taxon>
        <taxon>Lactuca</taxon>
    </lineage>
</organism>
<keyword evidence="12" id="KW-0418">Kinase</keyword>
<dbReference type="FunFam" id="3.80.10.10:FF:000270">
    <property type="entry name" value="Putative LRR receptor-like serine/threonine-protein kinase"/>
    <property type="match status" value="1"/>
</dbReference>
<dbReference type="PROSITE" id="PS00108">
    <property type="entry name" value="PROTEIN_KINASE_ST"/>
    <property type="match status" value="1"/>
</dbReference>
<proteinExistence type="inferred from homology"/>
<gene>
    <name evidence="24" type="ORF">LSALG_LOCUS23060</name>
</gene>
<keyword evidence="15 21" id="KW-1133">Transmembrane helix</keyword>
<keyword evidence="3" id="KW-1003">Cell membrane</keyword>
<dbReference type="GO" id="GO:0010078">
    <property type="term" value="P:maintenance of root meristem identity"/>
    <property type="evidence" value="ECO:0007669"/>
    <property type="project" value="UniProtKB-ARBA"/>
</dbReference>
<comment type="similarity">
    <text evidence="2">Belongs to the protein kinase superfamily. Ser/Thr protein kinase family.</text>
</comment>
<dbReference type="GO" id="GO:0042277">
    <property type="term" value="F:peptide binding"/>
    <property type="evidence" value="ECO:0007669"/>
    <property type="project" value="UniProtKB-ARBA"/>
</dbReference>
<evidence type="ECO:0000256" key="7">
    <source>
        <dbReference type="ARBA" id="ARBA00022679"/>
    </source>
</evidence>
<evidence type="ECO:0000256" key="14">
    <source>
        <dbReference type="ARBA" id="ARBA00022843"/>
    </source>
</evidence>
<evidence type="ECO:0000256" key="17">
    <source>
        <dbReference type="ARBA" id="ARBA00023157"/>
    </source>
</evidence>
<dbReference type="AlphaFoldDB" id="A0AA35Z033"/>
<dbReference type="FunFam" id="3.80.10.10:FF:001034">
    <property type="entry name" value="Leucine-rich receptor-like protein kinase family protein"/>
    <property type="match status" value="1"/>
</dbReference>